<dbReference type="InterPro" id="IPR001173">
    <property type="entry name" value="Glyco_trans_2-like"/>
</dbReference>
<accession>A0AAW9TF35</accession>
<dbReference type="Proteomes" id="UP000429484">
    <property type="component" value="Unassembled WGS sequence"/>
</dbReference>
<dbReference type="Gene3D" id="3.90.550.10">
    <property type="entry name" value="Spore Coat Polysaccharide Biosynthesis Protein SpsA, Chain A"/>
    <property type="match status" value="1"/>
</dbReference>
<dbReference type="AlphaFoldDB" id="A0AAW9TF35"/>
<dbReference type="SUPFAM" id="SSF53448">
    <property type="entry name" value="Nucleotide-diphospho-sugar transferases"/>
    <property type="match status" value="1"/>
</dbReference>
<protein>
    <submittedName>
        <fullName evidence="2">Glycosyltransferase</fullName>
    </submittedName>
</protein>
<dbReference type="PANTHER" id="PTHR43685">
    <property type="entry name" value="GLYCOSYLTRANSFERASE"/>
    <property type="match status" value="1"/>
</dbReference>
<dbReference type="Pfam" id="PF00535">
    <property type="entry name" value="Glycos_transf_2"/>
    <property type="match status" value="1"/>
</dbReference>
<dbReference type="PANTHER" id="PTHR43685:SF2">
    <property type="entry name" value="GLYCOSYLTRANSFERASE 2-LIKE DOMAIN-CONTAINING PROTEIN"/>
    <property type="match status" value="1"/>
</dbReference>
<reference evidence="2 3" key="1">
    <citation type="journal article" date="2013" name="Genome Biol.">
        <title>Comparative genomics of the core and accessory genomes of 48 Sinorhizobium strains comprising five genospecies.</title>
        <authorList>
            <person name="Sugawara M."/>
            <person name="Epstein B."/>
            <person name="Badgley B.D."/>
            <person name="Unno T."/>
            <person name="Xu L."/>
            <person name="Reese J."/>
            <person name="Gyaneshwar P."/>
            <person name="Denny R."/>
            <person name="Mudge J."/>
            <person name="Bharti A.K."/>
            <person name="Farmer A.D."/>
            <person name="May G.D."/>
            <person name="Woodward J.E."/>
            <person name="Medigue C."/>
            <person name="Vallenet D."/>
            <person name="Lajus A."/>
            <person name="Rouy Z."/>
            <person name="Martinez-Vaz B."/>
            <person name="Tiffin P."/>
            <person name="Young N.D."/>
            <person name="Sadowsky M.J."/>
        </authorList>
    </citation>
    <scope>NUCLEOTIDE SEQUENCE [LARGE SCALE GENOMIC DNA]</scope>
    <source>
        <strain evidence="2 3">N6B1</strain>
    </source>
</reference>
<name>A0AAW9TF35_RHIML</name>
<dbReference type="RefSeq" id="WP_013850934.1">
    <property type="nucleotide sequence ID" value="NZ_CP021820.1"/>
</dbReference>
<comment type="caution">
    <text evidence="2">The sequence shown here is derived from an EMBL/GenBank/DDBJ whole genome shotgun (WGS) entry which is preliminary data.</text>
</comment>
<organism evidence="2 3">
    <name type="scientific">Rhizobium meliloti</name>
    <name type="common">Ensifer meliloti</name>
    <name type="synonym">Sinorhizobium meliloti</name>
    <dbReference type="NCBI Taxonomy" id="382"/>
    <lineage>
        <taxon>Bacteria</taxon>
        <taxon>Pseudomonadati</taxon>
        <taxon>Pseudomonadota</taxon>
        <taxon>Alphaproteobacteria</taxon>
        <taxon>Hyphomicrobiales</taxon>
        <taxon>Rhizobiaceae</taxon>
        <taxon>Sinorhizobium/Ensifer group</taxon>
        <taxon>Sinorhizobium</taxon>
    </lineage>
</organism>
<evidence type="ECO:0000313" key="2">
    <source>
        <dbReference type="EMBL" id="MQW31988.1"/>
    </source>
</evidence>
<evidence type="ECO:0000259" key="1">
    <source>
        <dbReference type="Pfam" id="PF00535"/>
    </source>
</evidence>
<dbReference type="InterPro" id="IPR029044">
    <property type="entry name" value="Nucleotide-diphossugar_trans"/>
</dbReference>
<evidence type="ECO:0000313" key="3">
    <source>
        <dbReference type="Proteomes" id="UP000429484"/>
    </source>
</evidence>
<dbReference type="InterPro" id="IPR050834">
    <property type="entry name" value="Glycosyltransf_2"/>
</dbReference>
<feature type="domain" description="Glycosyltransferase 2-like" evidence="1">
    <location>
        <begin position="3"/>
        <end position="157"/>
    </location>
</feature>
<dbReference type="EMBL" id="WISR01000042">
    <property type="protein sequence ID" value="MQW31988.1"/>
    <property type="molecule type" value="Genomic_DNA"/>
</dbReference>
<proteinExistence type="predicted"/>
<sequence>MISVIIPHLDQPDALKQCLASLFVQRRPREPVEFIVVDNGSKIMPDDVSSAFPGVIVLSELTPGPGPARNLGASRANGDILAFIDADCLADGGWLSQIEHCFSENAEIAILGGDVRIACQDPRRPTLLEAYESVFAYRMNEYIARQGFTGTGNLAVRADIFAEVGPFGGIEIAEDRDWGQRALWLGYRTQYCSTMIVYHPARRNLAELARKWERHTAHDFVRMQSKRGWRLRWIMRSVAVALSPVAEVARIGLSNRLEGWRARGLAFFGVVLIRLYRSGLMLALAFGANPARLSERWNRM</sequence>
<gene>
    <name evidence="2" type="ORF">GHK53_03775</name>
</gene>